<evidence type="ECO:0000256" key="2">
    <source>
        <dbReference type="ARBA" id="ARBA00009810"/>
    </source>
</evidence>
<dbReference type="Gene3D" id="2.40.170.20">
    <property type="entry name" value="TonB-dependent receptor, beta-barrel domain"/>
    <property type="match status" value="1"/>
</dbReference>
<dbReference type="PATRIC" id="fig|33050.5.peg.1229"/>
<dbReference type="InterPro" id="IPR000531">
    <property type="entry name" value="Beta-barrel_TonB"/>
</dbReference>
<evidence type="ECO:0008006" key="22">
    <source>
        <dbReference type="Google" id="ProtNLM"/>
    </source>
</evidence>
<evidence type="ECO:0000256" key="3">
    <source>
        <dbReference type="ARBA" id="ARBA00022448"/>
    </source>
</evidence>
<feature type="short sequence motif" description="TonB C-terminal box" evidence="15">
    <location>
        <begin position="708"/>
        <end position="725"/>
    </location>
</feature>
<dbReference type="InterPro" id="IPR037066">
    <property type="entry name" value="Plug_dom_sf"/>
</dbReference>
<dbReference type="Gene3D" id="2.170.130.10">
    <property type="entry name" value="TonB-dependent receptor, plug domain"/>
    <property type="match status" value="1"/>
</dbReference>
<keyword evidence="6 14" id="KW-0812">Transmembrane</keyword>
<dbReference type="KEGG" id="smag:AN936_05890"/>
<name>A0A0N9V6X9_SPHMC</name>
<comment type="subcellular location">
    <subcellularLocation>
        <location evidence="1 14">Cell outer membrane</location>
        <topology evidence="1 14">Multi-pass membrane protein</topology>
    </subcellularLocation>
</comment>
<organism evidence="20 21">
    <name type="scientific">Sphingopyxis macrogoltabida</name>
    <name type="common">Sphingomonas macrogoltabidus</name>
    <dbReference type="NCBI Taxonomy" id="33050"/>
    <lineage>
        <taxon>Bacteria</taxon>
        <taxon>Pseudomonadati</taxon>
        <taxon>Pseudomonadota</taxon>
        <taxon>Alphaproteobacteria</taxon>
        <taxon>Sphingomonadales</taxon>
        <taxon>Sphingomonadaceae</taxon>
        <taxon>Sphingopyxis</taxon>
    </lineage>
</organism>
<dbReference type="InterPro" id="IPR010105">
    <property type="entry name" value="TonB_sidphr_rcpt"/>
</dbReference>
<reference evidence="20 21" key="1">
    <citation type="journal article" date="2015" name="Genome Announc.">
        <title>Complete Genome Sequence of Polypropylene Glycol- and Polyethylene Glycol-Degrading Sphingopyxis macrogoltabida Strain EY-1.</title>
        <authorList>
            <person name="Ohtsubo Y."/>
            <person name="Nagata Y."/>
            <person name="Numata M."/>
            <person name="Tsuchikane K."/>
            <person name="Hosoyama A."/>
            <person name="Yamazoe A."/>
            <person name="Tsuda M."/>
            <person name="Fujita N."/>
            <person name="Kawai F."/>
        </authorList>
    </citation>
    <scope>NUCLEOTIDE SEQUENCE [LARGE SCALE GENOMIC DNA]</scope>
    <source>
        <strain evidence="20 21">EY-1</strain>
    </source>
</reference>
<evidence type="ECO:0000256" key="5">
    <source>
        <dbReference type="ARBA" id="ARBA00022496"/>
    </source>
</evidence>
<evidence type="ECO:0000259" key="19">
    <source>
        <dbReference type="Pfam" id="PF07715"/>
    </source>
</evidence>
<dbReference type="FunFam" id="2.170.130.10:FF:000010">
    <property type="entry name" value="Ferripyoverdine receptor"/>
    <property type="match status" value="1"/>
</dbReference>
<dbReference type="InterPro" id="IPR012910">
    <property type="entry name" value="Plug_dom"/>
</dbReference>
<evidence type="ECO:0000256" key="8">
    <source>
        <dbReference type="ARBA" id="ARBA00023004"/>
    </source>
</evidence>
<evidence type="ECO:0000256" key="15">
    <source>
        <dbReference type="PROSITE-ProRule" id="PRU10144"/>
    </source>
</evidence>
<dbReference type="PANTHER" id="PTHR32552:SF74">
    <property type="entry name" value="HYDROXAMATE SIDEROPHORE RECEPTOR FHUE"/>
    <property type="match status" value="1"/>
</dbReference>
<dbReference type="Pfam" id="PF00593">
    <property type="entry name" value="TonB_dep_Rec_b-barrel"/>
    <property type="match status" value="1"/>
</dbReference>
<dbReference type="InterPro" id="IPR036942">
    <property type="entry name" value="Beta-barrel_TonB_sf"/>
</dbReference>
<proteinExistence type="inferred from homology"/>
<dbReference type="EMBL" id="CP012700">
    <property type="protein sequence ID" value="ALH79910.1"/>
    <property type="molecule type" value="Genomic_DNA"/>
</dbReference>
<dbReference type="GO" id="GO:0038023">
    <property type="term" value="F:signaling receptor activity"/>
    <property type="evidence" value="ECO:0007669"/>
    <property type="project" value="InterPro"/>
</dbReference>
<evidence type="ECO:0000256" key="11">
    <source>
        <dbReference type="ARBA" id="ARBA00023136"/>
    </source>
</evidence>
<dbReference type="PROSITE" id="PS01156">
    <property type="entry name" value="TONB_DEPENDENT_REC_2"/>
    <property type="match status" value="1"/>
</dbReference>
<evidence type="ECO:0000256" key="6">
    <source>
        <dbReference type="ARBA" id="ARBA00022692"/>
    </source>
</evidence>
<dbReference type="PANTHER" id="PTHR32552">
    <property type="entry name" value="FERRICHROME IRON RECEPTOR-RELATED"/>
    <property type="match status" value="1"/>
</dbReference>
<evidence type="ECO:0000256" key="12">
    <source>
        <dbReference type="ARBA" id="ARBA00023170"/>
    </source>
</evidence>
<dbReference type="Proteomes" id="UP000058074">
    <property type="component" value="Chromosome"/>
</dbReference>
<dbReference type="SUPFAM" id="SSF56935">
    <property type="entry name" value="Porins"/>
    <property type="match status" value="1"/>
</dbReference>
<dbReference type="GO" id="GO:0015891">
    <property type="term" value="P:siderophore transport"/>
    <property type="evidence" value="ECO:0007669"/>
    <property type="project" value="InterPro"/>
</dbReference>
<dbReference type="AlphaFoldDB" id="A0A0N9V6X9"/>
<keyword evidence="3 14" id="KW-0813">Transport</keyword>
<dbReference type="GO" id="GO:0009279">
    <property type="term" value="C:cell outer membrane"/>
    <property type="evidence" value="ECO:0007669"/>
    <property type="project" value="UniProtKB-SubCell"/>
</dbReference>
<dbReference type="Pfam" id="PF07715">
    <property type="entry name" value="Plug"/>
    <property type="match status" value="1"/>
</dbReference>
<keyword evidence="5" id="KW-0410">Iron transport</keyword>
<dbReference type="CDD" id="cd01347">
    <property type="entry name" value="ligand_gated_channel"/>
    <property type="match status" value="1"/>
</dbReference>
<evidence type="ECO:0000256" key="13">
    <source>
        <dbReference type="ARBA" id="ARBA00023237"/>
    </source>
</evidence>
<evidence type="ECO:0000313" key="21">
    <source>
        <dbReference type="Proteomes" id="UP000058074"/>
    </source>
</evidence>
<keyword evidence="8" id="KW-0408">Iron</keyword>
<feature type="domain" description="TonB-dependent receptor plug" evidence="19">
    <location>
        <begin position="70"/>
        <end position="167"/>
    </location>
</feature>
<protein>
    <recommendedName>
        <fullName evidence="22">TonB-dependent siderophore receptor</fullName>
    </recommendedName>
</protein>
<keyword evidence="9" id="KW-0406">Ion transport</keyword>
<accession>A0A0N9V6X9</accession>
<dbReference type="NCBIfam" id="TIGR01783">
    <property type="entry name" value="TonB-siderophor"/>
    <property type="match status" value="1"/>
</dbReference>
<keyword evidence="11 14" id="KW-0472">Membrane</keyword>
<keyword evidence="7 17" id="KW-0732">Signal</keyword>
<feature type="signal peptide" evidence="17">
    <location>
        <begin position="1"/>
        <end position="30"/>
    </location>
</feature>
<evidence type="ECO:0000256" key="10">
    <source>
        <dbReference type="ARBA" id="ARBA00023077"/>
    </source>
</evidence>
<keyword evidence="13 14" id="KW-0998">Cell outer membrane</keyword>
<dbReference type="GO" id="GO:0015344">
    <property type="term" value="F:siderophore uptake transmembrane transporter activity"/>
    <property type="evidence" value="ECO:0007669"/>
    <property type="project" value="TreeGrafter"/>
</dbReference>
<sequence>MMRTHRLLTAATSALALFAGALTVPAGAMAAEGDAGADAGTDDQDRKDEIVVYGRGEEDNTLATGLSLSPRQTPQSISVITREQIEDQGAVNIADVLSYTTGVSVKAVDRGRNMLAARGFEISNFQLDGAPFATGNIGLEENSSALYDRVEVIRGANGLMQGLGEPSATINLVRKHADSRSLTGSFELEAGSWGRMAATGDVTVPLTSDGSVRGRFVAQYYTQESFVDLEKSDGYLFYGVIDADLGDSTRVSVGASYQRDNRDGILWGQLPYWYSDGSRTNWPRPKTTGARWNLWDTVEKTAFLTIEQRLGSDWTLRGDVSYHQQFEESKLLWTDGYPDPVTGAGINPWAYWYESKPEQWHGSATVKGGFDLFGQRHELIVGGMYSHLKTGWTNRDPDAASVAPIEDFNEWDGNVYPEPTWGPRYDMSGIGTTEQYAVYGATRLQLGARLKLIAGGRLSWYKRSEEVALYTPEAYTIRHNHRFTPYAGLVFDVTDNLSAYASYTSIFNPQTAKDRNGDYLPPLEGANYEAGLKGEWLDGRLRASAAVFRIEQDNFAVVDFPHKVPGTQDPAFRPAMGTVSKGYEAELAGEILPGWDLNLGWSEFSARDIDGLAVQAHHPRRVLRMATRYDFGGALDGLSLGGSLRWESTPPKTATNPATDEIVAVGQPAYLLVNAMARYALGEHVELQVNVNNLFDKRYFNNNLWFDGYVYGEPRNVRATIRFGF</sequence>
<evidence type="ECO:0000256" key="17">
    <source>
        <dbReference type="SAM" id="SignalP"/>
    </source>
</evidence>
<keyword evidence="4 14" id="KW-1134">Transmembrane beta strand</keyword>
<gene>
    <name evidence="20" type="ORF">AN936_05890</name>
</gene>
<keyword evidence="12" id="KW-0675">Receptor</keyword>
<evidence type="ECO:0000256" key="4">
    <source>
        <dbReference type="ARBA" id="ARBA00022452"/>
    </source>
</evidence>
<dbReference type="InterPro" id="IPR039426">
    <property type="entry name" value="TonB-dep_rcpt-like"/>
</dbReference>
<evidence type="ECO:0000259" key="18">
    <source>
        <dbReference type="Pfam" id="PF00593"/>
    </source>
</evidence>
<evidence type="ECO:0000256" key="14">
    <source>
        <dbReference type="PROSITE-ProRule" id="PRU01360"/>
    </source>
</evidence>
<evidence type="ECO:0000313" key="20">
    <source>
        <dbReference type="EMBL" id="ALH79910.1"/>
    </source>
</evidence>
<evidence type="ECO:0000256" key="7">
    <source>
        <dbReference type="ARBA" id="ARBA00022729"/>
    </source>
</evidence>
<feature type="domain" description="TonB-dependent receptor-like beta-barrel" evidence="18">
    <location>
        <begin position="245"/>
        <end position="694"/>
    </location>
</feature>
<evidence type="ECO:0000256" key="16">
    <source>
        <dbReference type="RuleBase" id="RU003357"/>
    </source>
</evidence>
<feature type="chain" id="PRO_5006039296" description="TonB-dependent siderophore receptor" evidence="17">
    <location>
        <begin position="31"/>
        <end position="725"/>
    </location>
</feature>
<dbReference type="InterPro" id="IPR010917">
    <property type="entry name" value="TonB_rcpt_CS"/>
</dbReference>
<keyword evidence="10 16" id="KW-0798">TonB box</keyword>
<dbReference type="PROSITE" id="PS52016">
    <property type="entry name" value="TONB_DEPENDENT_REC_3"/>
    <property type="match status" value="1"/>
</dbReference>
<evidence type="ECO:0000256" key="1">
    <source>
        <dbReference type="ARBA" id="ARBA00004571"/>
    </source>
</evidence>
<comment type="similarity">
    <text evidence="2 14 16">Belongs to the TonB-dependent receptor family.</text>
</comment>
<evidence type="ECO:0000256" key="9">
    <source>
        <dbReference type="ARBA" id="ARBA00023065"/>
    </source>
</evidence>